<evidence type="ECO:0000313" key="4">
    <source>
        <dbReference type="EMBL" id="GIY27927.1"/>
    </source>
</evidence>
<keyword evidence="3" id="KW-0812">Transmembrane</keyword>
<dbReference type="AlphaFoldDB" id="A0AAV4S690"/>
<accession>A0AAV4S690</accession>
<feature type="coiled-coil region" evidence="1">
    <location>
        <begin position="866"/>
        <end position="980"/>
    </location>
</feature>
<feature type="compositionally biased region" description="Polar residues" evidence="2">
    <location>
        <begin position="140"/>
        <end position="153"/>
    </location>
</feature>
<keyword evidence="1" id="KW-0175">Coiled coil</keyword>
<feature type="compositionally biased region" description="Basic residues" evidence="2">
    <location>
        <begin position="98"/>
        <end position="110"/>
    </location>
</feature>
<feature type="region of interest" description="Disordered" evidence="2">
    <location>
        <begin position="81"/>
        <end position="266"/>
    </location>
</feature>
<feature type="region of interest" description="Disordered" evidence="2">
    <location>
        <begin position="987"/>
        <end position="1046"/>
    </location>
</feature>
<comment type="caution">
    <text evidence="4">The sequence shown here is derived from an EMBL/GenBank/DDBJ whole genome shotgun (WGS) entry which is preliminary data.</text>
</comment>
<feature type="compositionally biased region" description="Basic residues" evidence="2">
    <location>
        <begin position="244"/>
        <end position="255"/>
    </location>
</feature>
<keyword evidence="3" id="KW-0472">Membrane</keyword>
<organism evidence="4 5">
    <name type="scientific">Caerostris darwini</name>
    <dbReference type="NCBI Taxonomy" id="1538125"/>
    <lineage>
        <taxon>Eukaryota</taxon>
        <taxon>Metazoa</taxon>
        <taxon>Ecdysozoa</taxon>
        <taxon>Arthropoda</taxon>
        <taxon>Chelicerata</taxon>
        <taxon>Arachnida</taxon>
        <taxon>Araneae</taxon>
        <taxon>Araneomorphae</taxon>
        <taxon>Entelegynae</taxon>
        <taxon>Araneoidea</taxon>
        <taxon>Araneidae</taxon>
        <taxon>Caerostris</taxon>
    </lineage>
</organism>
<evidence type="ECO:0000256" key="2">
    <source>
        <dbReference type="SAM" id="MobiDB-lite"/>
    </source>
</evidence>
<feature type="transmembrane region" description="Helical" evidence="3">
    <location>
        <begin position="43"/>
        <end position="63"/>
    </location>
</feature>
<feature type="compositionally biased region" description="Polar residues" evidence="2">
    <location>
        <begin position="222"/>
        <end position="231"/>
    </location>
</feature>
<proteinExistence type="predicted"/>
<keyword evidence="5" id="KW-1185">Reference proteome</keyword>
<feature type="compositionally biased region" description="Basic and acidic residues" evidence="2">
    <location>
        <begin position="111"/>
        <end position="138"/>
    </location>
</feature>
<name>A0AAV4S690_9ARAC</name>
<feature type="compositionally biased region" description="Basic and acidic residues" evidence="2">
    <location>
        <begin position="256"/>
        <end position="266"/>
    </location>
</feature>
<feature type="compositionally biased region" description="Basic residues" evidence="2">
    <location>
        <begin position="154"/>
        <end position="163"/>
    </location>
</feature>
<evidence type="ECO:0000256" key="3">
    <source>
        <dbReference type="SAM" id="Phobius"/>
    </source>
</evidence>
<dbReference type="EMBL" id="BPLQ01007105">
    <property type="protein sequence ID" value="GIY27927.1"/>
    <property type="molecule type" value="Genomic_DNA"/>
</dbReference>
<dbReference type="PANTHER" id="PTHR18939">
    <property type="entry name" value="RIBOSOME BINDING PROTEIN-1"/>
    <property type="match status" value="1"/>
</dbReference>
<feature type="compositionally biased region" description="Low complexity" evidence="2">
    <location>
        <begin position="186"/>
        <end position="195"/>
    </location>
</feature>
<sequence length="1046" mass="121316">MINLSEQGNQVIIMSYQSTMKDSHHWFEDTVTWFSSSTSAMDVQTAVICGGVFVFSALVVYLISVFGMRERTYEEALEEQRRRNQEAVHHTKTDKNKKEKKFKKWGKKTKEKIEEDKTRSCDDENKVVTEDVDSKGEADVNSSSSQTVETKATSVKKRVRQRKMMVLEKEEDCSQPISSSDDTDDLPSLSSSPITKQPIEEPVKITSDKSTGVKEDFKNESVESGSELQSSFKEKVELTENIKAVRKSPTKKTKKVKSDNLESSSECRERNENQIINLIKSTSLAEEEIQSILDVLGAKQKFNEKKRGEISALKKVIQEKEELLKAEQKSLQSANERINELVQELGEEKVQAAATEKSLRDALHQEQQEIKALHGMMQRKREQYGAEISAVQSKMQQMKNKMKEEHSLAMQRLQDENNQLQNLNRIESEKQQRSSMEISRLQHEADQLRSSRDKFESHQAAIQEDLHRQIQQLEKHIEKLISSHQEEEYGYKQRINELSNKIQQTENARNSLVQELQNAQSVCSNLETDNSSLRQRFDDAKHQLKTSEQELLQLQNRLEESSRQQRDLANCLEKMRDEVMDLSNFKCEQLQVIQSLKQENDALVNKVNQRLNEHADQKHQNGDFTDKSKLIEIEEHEALIQEKENMLHRLLQELEHCKCEIVSLSNELERQKKINKELGDKNNEFVERLQSSESKLKEAVKAYEAKIQEIEIRMTNNSKDMQNMLSERNMQVMQIKEIEVALRKELLKVQQEAENREKDAEERILKCESEANFKLEEFQESLYGRLRQINAESDKKINDAIKEKEQVRNELENLTVSIKDFLKTVFPNLNIPESMENKESLTKYELEVKSYLEELKSENSHDSKDTENLLKKLEIASQEKVNLESQIKTYESVLAETENILKNLQNNIETEEKRWRTELLNKDETLKEIHEENEDLKSENQNLKKNLEQLQGLREALFEIEELRVKLQKEESEKKILLEKIGSIDSTKNSPIPLIGNNTAQAPTENNASQSPLPENDILQIPQSSILPNKSEKRKKSRKRGASGKK</sequence>
<protein>
    <submittedName>
        <fullName evidence="4">Uncharacterized protein</fullName>
    </submittedName>
</protein>
<feature type="compositionally biased region" description="Basic residues" evidence="2">
    <location>
        <begin position="1032"/>
        <end position="1046"/>
    </location>
</feature>
<feature type="compositionally biased region" description="Polar residues" evidence="2">
    <location>
        <begin position="987"/>
        <end position="1013"/>
    </location>
</feature>
<dbReference type="PANTHER" id="PTHR18939:SF4">
    <property type="entry name" value="RIBOSOME-BINDING PROTEIN 1"/>
    <property type="match status" value="1"/>
</dbReference>
<evidence type="ECO:0000256" key="1">
    <source>
        <dbReference type="SAM" id="Coils"/>
    </source>
</evidence>
<feature type="compositionally biased region" description="Basic and acidic residues" evidence="2">
    <location>
        <begin position="198"/>
        <end position="221"/>
    </location>
</feature>
<evidence type="ECO:0000313" key="5">
    <source>
        <dbReference type="Proteomes" id="UP001054837"/>
    </source>
</evidence>
<dbReference type="GO" id="GO:0005789">
    <property type="term" value="C:endoplasmic reticulum membrane"/>
    <property type="evidence" value="ECO:0007669"/>
    <property type="project" value="TreeGrafter"/>
</dbReference>
<dbReference type="Proteomes" id="UP001054837">
    <property type="component" value="Unassembled WGS sequence"/>
</dbReference>
<dbReference type="InterPro" id="IPR040248">
    <property type="entry name" value="RRBP1"/>
</dbReference>
<keyword evidence="3" id="KW-1133">Transmembrane helix</keyword>
<feature type="compositionally biased region" description="Basic and acidic residues" evidence="2">
    <location>
        <begin position="81"/>
        <end position="97"/>
    </location>
</feature>
<reference evidence="4 5" key="1">
    <citation type="submission" date="2021-06" db="EMBL/GenBank/DDBJ databases">
        <title>Caerostris darwini draft genome.</title>
        <authorList>
            <person name="Kono N."/>
            <person name="Arakawa K."/>
        </authorList>
    </citation>
    <scope>NUCLEOTIDE SEQUENCE [LARGE SCALE GENOMIC DNA]</scope>
</reference>
<feature type="coiled-coil region" evidence="1">
    <location>
        <begin position="303"/>
        <end position="824"/>
    </location>
</feature>
<gene>
    <name evidence="4" type="primary">AVEN_102624_1</name>
    <name evidence="4" type="ORF">CDAR_192931</name>
</gene>